<dbReference type="GO" id="GO:0050661">
    <property type="term" value="F:NADP binding"/>
    <property type="evidence" value="ECO:0007669"/>
    <property type="project" value="TreeGrafter"/>
</dbReference>
<keyword evidence="7 11" id="KW-0521">NADP</keyword>
<comment type="pathway">
    <text evidence="2 11">Cofactor biosynthesis; (R)-pantothenate biosynthesis; (R)-pantoate from 3-methyl-2-oxobutanoate: step 2/2.</text>
</comment>
<dbReference type="SUPFAM" id="SSF48179">
    <property type="entry name" value="6-phosphogluconate dehydrogenase C-terminal domain-like"/>
    <property type="match status" value="1"/>
</dbReference>
<dbReference type="OrthoDB" id="9796561at2"/>
<dbReference type="EMBL" id="QEOP01000003">
    <property type="protein sequence ID" value="PVZ93635.1"/>
    <property type="molecule type" value="Genomic_DNA"/>
</dbReference>
<dbReference type="InterPro" id="IPR050838">
    <property type="entry name" value="Ketopantoate_reductase"/>
</dbReference>
<gene>
    <name evidence="14" type="ORF">DDQ50_15135</name>
</gene>
<comment type="similarity">
    <text evidence="3 11">Belongs to the ketopantoate reductase family.</text>
</comment>
<keyword evidence="8 11" id="KW-0560">Oxidoreductase</keyword>
<evidence type="ECO:0000256" key="6">
    <source>
        <dbReference type="ARBA" id="ARBA00022655"/>
    </source>
</evidence>
<dbReference type="InterPro" id="IPR036291">
    <property type="entry name" value="NAD(P)-bd_dom_sf"/>
</dbReference>
<proteinExistence type="inferred from homology"/>
<evidence type="ECO:0000259" key="13">
    <source>
        <dbReference type="Pfam" id="PF08546"/>
    </source>
</evidence>
<evidence type="ECO:0000313" key="15">
    <source>
        <dbReference type="Proteomes" id="UP000244893"/>
    </source>
</evidence>
<comment type="caution">
    <text evidence="14">The sequence shown here is derived from an EMBL/GenBank/DDBJ whole genome shotgun (WGS) entry which is preliminary data.</text>
</comment>
<dbReference type="GO" id="GO:0005737">
    <property type="term" value="C:cytoplasm"/>
    <property type="evidence" value="ECO:0007669"/>
    <property type="project" value="TreeGrafter"/>
</dbReference>
<comment type="function">
    <text evidence="1 11">Catalyzes the NADPH-dependent reduction of ketopantoate into pantoic acid.</text>
</comment>
<organism evidence="14 15">
    <name type="scientific">Amnibacterium flavum</name>
    <dbReference type="NCBI Taxonomy" id="2173173"/>
    <lineage>
        <taxon>Bacteria</taxon>
        <taxon>Bacillati</taxon>
        <taxon>Actinomycetota</taxon>
        <taxon>Actinomycetes</taxon>
        <taxon>Micrococcales</taxon>
        <taxon>Microbacteriaceae</taxon>
        <taxon>Amnibacterium</taxon>
    </lineage>
</organism>
<dbReference type="EC" id="1.1.1.169" evidence="4 11"/>
<dbReference type="Gene3D" id="1.10.1040.10">
    <property type="entry name" value="N-(1-d-carboxylethyl)-l-norvaline Dehydrogenase, domain 2"/>
    <property type="match status" value="1"/>
</dbReference>
<feature type="domain" description="Ketopantoate reductase C-terminal" evidence="13">
    <location>
        <begin position="168"/>
        <end position="310"/>
    </location>
</feature>
<evidence type="ECO:0000256" key="9">
    <source>
        <dbReference type="ARBA" id="ARBA00032024"/>
    </source>
</evidence>
<feature type="domain" description="Ketopantoate reductase N-terminal" evidence="12">
    <location>
        <begin position="3"/>
        <end position="146"/>
    </location>
</feature>
<dbReference type="UniPathway" id="UPA00028">
    <property type="reaction ID" value="UER00004"/>
</dbReference>
<evidence type="ECO:0000256" key="7">
    <source>
        <dbReference type="ARBA" id="ARBA00022857"/>
    </source>
</evidence>
<accession>A0A2V1HMF0</accession>
<dbReference type="Proteomes" id="UP000244893">
    <property type="component" value="Unassembled WGS sequence"/>
</dbReference>
<evidence type="ECO:0000256" key="3">
    <source>
        <dbReference type="ARBA" id="ARBA00007870"/>
    </source>
</evidence>
<keyword evidence="6 11" id="KW-0566">Pantothenate biosynthesis</keyword>
<dbReference type="Gene3D" id="3.40.50.720">
    <property type="entry name" value="NAD(P)-binding Rossmann-like Domain"/>
    <property type="match status" value="1"/>
</dbReference>
<evidence type="ECO:0000313" key="14">
    <source>
        <dbReference type="EMBL" id="PVZ93635.1"/>
    </source>
</evidence>
<dbReference type="InterPro" id="IPR008927">
    <property type="entry name" value="6-PGluconate_DH-like_C_sf"/>
</dbReference>
<name>A0A2V1HMF0_9MICO</name>
<dbReference type="GO" id="GO:0015940">
    <property type="term" value="P:pantothenate biosynthetic process"/>
    <property type="evidence" value="ECO:0007669"/>
    <property type="project" value="UniProtKB-UniPathway"/>
</dbReference>
<dbReference type="Pfam" id="PF02558">
    <property type="entry name" value="ApbA"/>
    <property type="match status" value="1"/>
</dbReference>
<dbReference type="GO" id="GO:0008677">
    <property type="term" value="F:2-dehydropantoate 2-reductase activity"/>
    <property type="evidence" value="ECO:0007669"/>
    <property type="project" value="UniProtKB-EC"/>
</dbReference>
<evidence type="ECO:0000256" key="4">
    <source>
        <dbReference type="ARBA" id="ARBA00013014"/>
    </source>
</evidence>
<dbReference type="RefSeq" id="WP_116757619.1">
    <property type="nucleotide sequence ID" value="NZ_JBHUEX010000001.1"/>
</dbReference>
<evidence type="ECO:0000256" key="11">
    <source>
        <dbReference type="RuleBase" id="RU362068"/>
    </source>
</evidence>
<dbReference type="PANTHER" id="PTHR43765">
    <property type="entry name" value="2-DEHYDROPANTOATE 2-REDUCTASE-RELATED"/>
    <property type="match status" value="1"/>
</dbReference>
<evidence type="ECO:0000256" key="8">
    <source>
        <dbReference type="ARBA" id="ARBA00023002"/>
    </source>
</evidence>
<keyword evidence="15" id="KW-1185">Reference proteome</keyword>
<dbReference type="InterPro" id="IPR013752">
    <property type="entry name" value="KPA_reductase"/>
</dbReference>
<evidence type="ECO:0000256" key="10">
    <source>
        <dbReference type="ARBA" id="ARBA00048793"/>
    </source>
</evidence>
<dbReference type="Pfam" id="PF08546">
    <property type="entry name" value="ApbA_C"/>
    <property type="match status" value="1"/>
</dbReference>
<sequence length="325" mass="33715">MRIGVVGAGAIGGTLAALLDRAGHEVTVSVRGPALEIIAERGIRLTGGWGHHTAHVSVGAHLGTRQDLTIFATKAPDLDDAVAANRSAIGDSVLVVRNGLGARAAVQRMLGDDAAHVFGGLAVFAATTDGEGAIRVTSPGPLYLGGGDGLGELVDVLRQALPTVELADLEGAEWSKLLVNQVNALPAITGLSVQETIADPKLRRVLVRSMREAIGIARANGVRFAELQGLSDRLLRVIRAAPLPVAELLPRRMAKRMGSVPNQGSTLQSIRRGRPTEVDWLNGAVVEAAAAAGRTAPINAALVAMVHEVEKTGSFLTADDVAARV</sequence>
<dbReference type="InterPro" id="IPR013328">
    <property type="entry name" value="6PGD_dom2"/>
</dbReference>
<evidence type="ECO:0000256" key="1">
    <source>
        <dbReference type="ARBA" id="ARBA00002919"/>
    </source>
</evidence>
<evidence type="ECO:0000259" key="12">
    <source>
        <dbReference type="Pfam" id="PF02558"/>
    </source>
</evidence>
<comment type="catalytic activity">
    <reaction evidence="10 11">
        <text>(R)-pantoate + NADP(+) = 2-dehydropantoate + NADPH + H(+)</text>
        <dbReference type="Rhea" id="RHEA:16233"/>
        <dbReference type="ChEBI" id="CHEBI:11561"/>
        <dbReference type="ChEBI" id="CHEBI:15378"/>
        <dbReference type="ChEBI" id="CHEBI:15980"/>
        <dbReference type="ChEBI" id="CHEBI:57783"/>
        <dbReference type="ChEBI" id="CHEBI:58349"/>
        <dbReference type="EC" id="1.1.1.169"/>
    </reaction>
</comment>
<evidence type="ECO:0000256" key="5">
    <source>
        <dbReference type="ARBA" id="ARBA00019465"/>
    </source>
</evidence>
<reference evidence="14 15" key="1">
    <citation type="submission" date="2018-05" db="EMBL/GenBank/DDBJ databases">
        <title>Amnibacterium sp. M8JJ-5, whole genome shotgun sequence.</title>
        <authorList>
            <person name="Tuo L."/>
        </authorList>
    </citation>
    <scope>NUCLEOTIDE SEQUENCE [LARGE SCALE GENOMIC DNA]</scope>
    <source>
        <strain evidence="14 15">M8JJ-5</strain>
    </source>
</reference>
<dbReference type="PANTHER" id="PTHR43765:SF2">
    <property type="entry name" value="2-DEHYDROPANTOATE 2-REDUCTASE"/>
    <property type="match status" value="1"/>
</dbReference>
<evidence type="ECO:0000256" key="2">
    <source>
        <dbReference type="ARBA" id="ARBA00004994"/>
    </source>
</evidence>
<dbReference type="AlphaFoldDB" id="A0A2V1HMF0"/>
<dbReference type="SUPFAM" id="SSF51735">
    <property type="entry name" value="NAD(P)-binding Rossmann-fold domains"/>
    <property type="match status" value="1"/>
</dbReference>
<dbReference type="InterPro" id="IPR013332">
    <property type="entry name" value="KPR_N"/>
</dbReference>
<protein>
    <recommendedName>
        <fullName evidence="5 11">2-dehydropantoate 2-reductase</fullName>
        <ecNumber evidence="4 11">1.1.1.169</ecNumber>
    </recommendedName>
    <alternativeName>
        <fullName evidence="9 11">Ketopantoate reductase</fullName>
    </alternativeName>
</protein>
<dbReference type="NCBIfam" id="TIGR00745">
    <property type="entry name" value="apbA_panE"/>
    <property type="match status" value="1"/>
</dbReference>
<dbReference type="InterPro" id="IPR003710">
    <property type="entry name" value="ApbA"/>
</dbReference>